<feature type="region of interest" description="Disordered" evidence="1">
    <location>
        <begin position="112"/>
        <end position="134"/>
    </location>
</feature>
<protein>
    <submittedName>
        <fullName evidence="2">Uncharacterized protein</fullName>
    </submittedName>
</protein>
<name>S6AGA3_SULDS</name>
<keyword evidence="3" id="KW-1185">Reference proteome</keyword>
<evidence type="ECO:0000313" key="2">
    <source>
        <dbReference type="EMBL" id="BAN35026.1"/>
    </source>
</evidence>
<dbReference type="OrthoDB" id="8588195at2"/>
<reference evidence="2 3" key="1">
    <citation type="journal article" date="2012" name="Appl. Environ. Microbiol.">
        <title>Draft genome sequence of a psychrotolerant sulfur-oxidizing bacterium, Sulfuricella denitrificans skB26, and proteomic insights into cold adaptation.</title>
        <authorList>
            <person name="Watanabe T."/>
            <person name="Kojima H."/>
            <person name="Fukui M."/>
        </authorList>
    </citation>
    <scope>NUCLEOTIDE SEQUENCE [LARGE SCALE GENOMIC DNA]</scope>
    <source>
        <strain evidence="3">skB26</strain>
    </source>
</reference>
<gene>
    <name evidence="2" type="ORF">SCD_n01197</name>
</gene>
<evidence type="ECO:0000256" key="1">
    <source>
        <dbReference type="SAM" id="MobiDB-lite"/>
    </source>
</evidence>
<dbReference type="STRING" id="1163617.SCD_n01197"/>
<dbReference type="AlphaFoldDB" id="S6AGA3"/>
<accession>S6AGA3</accession>
<dbReference type="HOGENOM" id="CLU_1895119_0_0_4"/>
<dbReference type="RefSeq" id="WP_009206022.1">
    <property type="nucleotide sequence ID" value="NC_022357.1"/>
</dbReference>
<proteinExistence type="predicted"/>
<dbReference type="KEGG" id="sdr:SCD_n01197"/>
<dbReference type="Proteomes" id="UP000015559">
    <property type="component" value="Chromosome"/>
</dbReference>
<dbReference type="EMBL" id="AP013066">
    <property type="protein sequence ID" value="BAN35026.1"/>
    <property type="molecule type" value="Genomic_DNA"/>
</dbReference>
<evidence type="ECO:0000313" key="3">
    <source>
        <dbReference type="Proteomes" id="UP000015559"/>
    </source>
</evidence>
<organism evidence="2 3">
    <name type="scientific">Sulfuricella denitrificans (strain DSM 22764 / NBRC 105220 / skB26)</name>
    <dbReference type="NCBI Taxonomy" id="1163617"/>
    <lineage>
        <taxon>Bacteria</taxon>
        <taxon>Pseudomonadati</taxon>
        <taxon>Pseudomonadota</taxon>
        <taxon>Betaproteobacteria</taxon>
        <taxon>Nitrosomonadales</taxon>
        <taxon>Sulfuricellaceae</taxon>
        <taxon>Sulfuricella</taxon>
    </lineage>
</organism>
<sequence length="134" mass="15489">MEKTAHPALHKVRRIYFSRLPPPNFSHAMKLLGELAQLEVSVDTEDSCLSVRYDLSQHTLEVLEDLLVNHGHHLDNSLLHKIKRALIYHSESCILENLRAPSREQHLRSIYLSSAHSPEHRPNTEPADEYLDRL</sequence>